<comment type="caution">
    <text evidence="2">The sequence shown here is derived from an EMBL/GenBank/DDBJ whole genome shotgun (WGS) entry which is preliminary data.</text>
</comment>
<gene>
    <name evidence="2" type="ORF">CLV47_10818</name>
</gene>
<feature type="transmembrane region" description="Helical" evidence="1">
    <location>
        <begin position="156"/>
        <end position="181"/>
    </location>
</feature>
<feature type="transmembrane region" description="Helical" evidence="1">
    <location>
        <begin position="84"/>
        <end position="104"/>
    </location>
</feature>
<feature type="transmembrane region" description="Helical" evidence="1">
    <location>
        <begin position="430"/>
        <end position="454"/>
    </location>
</feature>
<feature type="transmembrane region" description="Helical" evidence="1">
    <location>
        <begin position="341"/>
        <end position="360"/>
    </location>
</feature>
<sequence>MSGYEGTGTLVRLALRRDRIMMPVWLLIFVATAAGSAGATVSLYPTEQARAAAAQTSNASPALIALYGRIYDPTNPGGIAMLKMTSLGALFVGVLMVITVVRHSRAEEESGRLELLSAGVVGRRAPLTAALIVAGGSSVALGVLTALGLIGAGLPAVGSIAFGLAWACTGIAFAAVAAITAQLTESTRAATGTAITVLGAAYVVRAVSDAGNGLHWLAWLSPMGWVAQIRPFGGNRWWVALIIVAFAVLAVGAAYAVRAGRDLGAGVLRPRLGHARAGVTLRSPLALAWRLQRGSLYGWLAGFVILGFIMGGVASGVGGLIDTPAAKDLITKLGGVSDLTNAFLATEIGMLGVVAAAYGIQAASRLRAEETALRAEPLLAGAVTRPRLLVSHIVIALVGTTVLMVGFGLASGLSYGASTGRIGHAVGQMLGAGIAQLPAIWVLTAIVVALFGLAPRFVVGGWVALVVFLILGQFGDVLGLNKAVMNVSPFAHTPRLPGGEFSAAPVLWLCVVAIALGIAGFVGFRRRDVG</sequence>
<feature type="transmembrane region" description="Helical" evidence="1">
    <location>
        <begin position="237"/>
        <end position="257"/>
    </location>
</feature>
<proteinExistence type="predicted"/>
<keyword evidence="1" id="KW-0472">Membrane</keyword>
<dbReference type="Proteomes" id="UP000237752">
    <property type="component" value="Unassembled WGS sequence"/>
</dbReference>
<evidence type="ECO:0000256" key="1">
    <source>
        <dbReference type="SAM" id="Phobius"/>
    </source>
</evidence>
<organism evidence="2 3">
    <name type="scientific">Antricoccus suffuscus</name>
    <dbReference type="NCBI Taxonomy" id="1629062"/>
    <lineage>
        <taxon>Bacteria</taxon>
        <taxon>Bacillati</taxon>
        <taxon>Actinomycetota</taxon>
        <taxon>Actinomycetes</taxon>
        <taxon>Geodermatophilales</taxon>
        <taxon>Antricoccaceae</taxon>
        <taxon>Antricoccus</taxon>
    </lineage>
</organism>
<reference evidence="2 3" key="1">
    <citation type="submission" date="2018-03" db="EMBL/GenBank/DDBJ databases">
        <title>Genomic Encyclopedia of Archaeal and Bacterial Type Strains, Phase II (KMG-II): from individual species to whole genera.</title>
        <authorList>
            <person name="Goeker M."/>
        </authorList>
    </citation>
    <scope>NUCLEOTIDE SEQUENCE [LARGE SCALE GENOMIC DNA]</scope>
    <source>
        <strain evidence="2 3">DSM 100065</strain>
    </source>
</reference>
<dbReference type="RefSeq" id="WP_106349060.1">
    <property type="nucleotide sequence ID" value="NZ_PVUE01000008.1"/>
</dbReference>
<accession>A0A2T0ZZ70</accession>
<evidence type="ECO:0000313" key="2">
    <source>
        <dbReference type="EMBL" id="PRZ41659.1"/>
    </source>
</evidence>
<dbReference type="AlphaFoldDB" id="A0A2T0ZZ70"/>
<feature type="transmembrane region" description="Helical" evidence="1">
    <location>
        <begin position="193"/>
        <end position="217"/>
    </location>
</feature>
<dbReference type="OrthoDB" id="2014935at2"/>
<protein>
    <submittedName>
        <fullName evidence="2">ABC-2 type transport system permease protein</fullName>
    </submittedName>
</protein>
<feature type="transmembrane region" description="Helical" evidence="1">
    <location>
        <begin position="388"/>
        <end position="410"/>
    </location>
</feature>
<name>A0A2T0ZZ70_9ACTN</name>
<evidence type="ECO:0000313" key="3">
    <source>
        <dbReference type="Proteomes" id="UP000237752"/>
    </source>
</evidence>
<feature type="transmembrane region" description="Helical" evidence="1">
    <location>
        <begin position="125"/>
        <end position="150"/>
    </location>
</feature>
<keyword evidence="1" id="KW-1133">Transmembrane helix</keyword>
<dbReference type="EMBL" id="PVUE01000008">
    <property type="protein sequence ID" value="PRZ41659.1"/>
    <property type="molecule type" value="Genomic_DNA"/>
</dbReference>
<feature type="transmembrane region" description="Helical" evidence="1">
    <location>
        <begin position="501"/>
        <end position="524"/>
    </location>
</feature>
<keyword evidence="1" id="KW-0812">Transmembrane</keyword>
<feature type="transmembrane region" description="Helical" evidence="1">
    <location>
        <begin position="20"/>
        <end position="44"/>
    </location>
</feature>
<feature type="transmembrane region" description="Helical" evidence="1">
    <location>
        <begin position="461"/>
        <end position="481"/>
    </location>
</feature>
<feature type="transmembrane region" description="Helical" evidence="1">
    <location>
        <begin position="296"/>
        <end position="321"/>
    </location>
</feature>
<keyword evidence="3" id="KW-1185">Reference proteome</keyword>